<evidence type="ECO:0000313" key="2">
    <source>
        <dbReference type="Proteomes" id="UP000715441"/>
    </source>
</evidence>
<reference evidence="1 2" key="1">
    <citation type="submission" date="2020-04" db="EMBL/GenBank/DDBJ databases">
        <title>Novel species.</title>
        <authorList>
            <person name="Teo W.F.A."/>
            <person name="Lipun K."/>
            <person name="Srisuk N."/>
            <person name="Duangmal K."/>
        </authorList>
    </citation>
    <scope>NUCLEOTIDE SEQUENCE [LARGE SCALE GENOMIC DNA]</scope>
    <source>
        <strain evidence="1 2">K13G38</strain>
    </source>
</reference>
<keyword evidence="2" id="KW-1185">Reference proteome</keyword>
<dbReference type="RefSeq" id="WP_168522218.1">
    <property type="nucleotide sequence ID" value="NZ_JAAXLS010000056.1"/>
</dbReference>
<accession>A0ABX1JF66</accession>
<proteinExistence type="predicted"/>
<sequence length="196" mass="21131">MTGGIVLDRPFESLASGFVLLRSLRKREWAASCRVAAVVAVAGVRSAWLGGQRLFAGFGLQQVGCEAGDHPRELVHVRWIAADAAHHHVAHSSARANAPSGLPVRRVDGASLLLLVSRRRNVGAVVVGLVRVARLSAHERPLRAHEARGWRRFTGLLVGDRNRRHSGRSQPLTPAVAGPREAGFAATRARTMTCVE</sequence>
<organism evidence="1 2">
    <name type="scientific">Amycolatopsis acididurans</name>
    <dbReference type="NCBI Taxonomy" id="2724524"/>
    <lineage>
        <taxon>Bacteria</taxon>
        <taxon>Bacillati</taxon>
        <taxon>Actinomycetota</taxon>
        <taxon>Actinomycetes</taxon>
        <taxon>Pseudonocardiales</taxon>
        <taxon>Pseudonocardiaceae</taxon>
        <taxon>Amycolatopsis</taxon>
    </lineage>
</organism>
<gene>
    <name evidence="1" type="ORF">HFP15_36895</name>
</gene>
<dbReference type="Proteomes" id="UP000715441">
    <property type="component" value="Unassembled WGS sequence"/>
</dbReference>
<comment type="caution">
    <text evidence="1">The sequence shown here is derived from an EMBL/GenBank/DDBJ whole genome shotgun (WGS) entry which is preliminary data.</text>
</comment>
<evidence type="ECO:0000313" key="1">
    <source>
        <dbReference type="EMBL" id="NKQ58442.1"/>
    </source>
</evidence>
<dbReference type="EMBL" id="JAAXLS010000056">
    <property type="protein sequence ID" value="NKQ58442.1"/>
    <property type="molecule type" value="Genomic_DNA"/>
</dbReference>
<name>A0ABX1JF66_9PSEU</name>
<protein>
    <submittedName>
        <fullName evidence="1">Uncharacterized protein</fullName>
    </submittedName>
</protein>